<evidence type="ECO:0000313" key="10">
    <source>
        <dbReference type="Proteomes" id="UP000001744"/>
    </source>
</evidence>
<evidence type="ECO:0000256" key="1">
    <source>
        <dbReference type="ARBA" id="ARBA00004173"/>
    </source>
</evidence>
<proteinExistence type="inferred from homology"/>
<dbReference type="RefSeq" id="XP_002172111.1">
    <property type="nucleotide sequence ID" value="XM_002172075.2"/>
</dbReference>
<keyword evidence="5" id="KW-0496">Mitochondrion</keyword>
<dbReference type="STRING" id="402676.B6JWR7"/>
<evidence type="ECO:0000313" key="8">
    <source>
        <dbReference type="EMBL" id="EEB05818.1"/>
    </source>
</evidence>
<accession>B6JWR7</accession>
<keyword evidence="3" id="KW-0809">Transit peptide</keyword>
<dbReference type="NCBIfam" id="TIGR01031">
    <property type="entry name" value="rpmF_bact"/>
    <property type="match status" value="1"/>
</dbReference>
<comment type="similarity">
    <text evidence="2">Belongs to the bacterial ribosomal protein bL32 family.</text>
</comment>
<name>B6JWR7_SCHJY</name>
<dbReference type="GeneID" id="7048919"/>
<evidence type="ECO:0000256" key="6">
    <source>
        <dbReference type="ARBA" id="ARBA00023274"/>
    </source>
</evidence>
<keyword evidence="6" id="KW-0687">Ribonucleoprotein</keyword>
<evidence type="ECO:0000313" key="9">
    <source>
        <dbReference type="JaponicusDB" id="SJAG_00844"/>
    </source>
</evidence>
<evidence type="ECO:0000256" key="5">
    <source>
        <dbReference type="ARBA" id="ARBA00023128"/>
    </source>
</evidence>
<dbReference type="GO" id="GO:0005739">
    <property type="term" value="C:mitochondrion"/>
    <property type="evidence" value="ECO:0007669"/>
    <property type="project" value="UniProtKB-SubCell"/>
</dbReference>
<dbReference type="GO" id="GO:0015934">
    <property type="term" value="C:large ribosomal subunit"/>
    <property type="evidence" value="ECO:0007669"/>
    <property type="project" value="InterPro"/>
</dbReference>
<dbReference type="eggNOG" id="KOG4080">
    <property type="taxonomic scope" value="Eukaryota"/>
</dbReference>
<dbReference type="Pfam" id="PF01783">
    <property type="entry name" value="Ribosomal_L32p"/>
    <property type="match status" value="1"/>
</dbReference>
<dbReference type="AlphaFoldDB" id="B6JWR7"/>
<dbReference type="Proteomes" id="UP000001744">
    <property type="component" value="Unassembled WGS sequence"/>
</dbReference>
<gene>
    <name evidence="9" type="primary">mrpl32</name>
    <name evidence="8" type="ORF">SJAG_00844</name>
</gene>
<dbReference type="InterPro" id="IPR011332">
    <property type="entry name" value="Ribosomal_zn-bd"/>
</dbReference>
<dbReference type="InterPro" id="IPR051991">
    <property type="entry name" value="Mitoribosomal_protein_bL32"/>
</dbReference>
<dbReference type="HOGENOM" id="CLU_129084_0_2_1"/>
<evidence type="ECO:0000256" key="2">
    <source>
        <dbReference type="ARBA" id="ARBA00008560"/>
    </source>
</evidence>
<dbReference type="GO" id="GO:0006412">
    <property type="term" value="P:translation"/>
    <property type="evidence" value="ECO:0007669"/>
    <property type="project" value="InterPro"/>
</dbReference>
<organism evidence="8 10">
    <name type="scientific">Schizosaccharomyces japonicus (strain yFS275 / FY16936)</name>
    <name type="common">Fission yeast</name>
    <dbReference type="NCBI Taxonomy" id="402676"/>
    <lineage>
        <taxon>Eukaryota</taxon>
        <taxon>Fungi</taxon>
        <taxon>Dikarya</taxon>
        <taxon>Ascomycota</taxon>
        <taxon>Taphrinomycotina</taxon>
        <taxon>Schizosaccharomycetes</taxon>
        <taxon>Schizosaccharomycetales</taxon>
        <taxon>Schizosaccharomycetaceae</taxon>
        <taxon>Schizosaccharomyces</taxon>
    </lineage>
</organism>
<evidence type="ECO:0000256" key="3">
    <source>
        <dbReference type="ARBA" id="ARBA00022946"/>
    </source>
</evidence>
<dbReference type="PANTHER" id="PTHR21026:SF2">
    <property type="entry name" value="LARGE RIBOSOMAL SUBUNIT PROTEIN BL32M"/>
    <property type="match status" value="1"/>
</dbReference>
<dbReference type="EMBL" id="KE651166">
    <property type="protein sequence ID" value="EEB05818.1"/>
    <property type="molecule type" value="Genomic_DNA"/>
</dbReference>
<dbReference type="SUPFAM" id="SSF57829">
    <property type="entry name" value="Zn-binding ribosomal proteins"/>
    <property type="match status" value="1"/>
</dbReference>
<keyword evidence="4 8" id="KW-0689">Ribosomal protein</keyword>
<keyword evidence="10" id="KW-1185">Reference proteome</keyword>
<dbReference type="PANTHER" id="PTHR21026">
    <property type="entry name" value="39S RIBOSOMAL PROTEIN L32, MITOCHONDRIAL"/>
    <property type="match status" value="1"/>
</dbReference>
<dbReference type="OrthoDB" id="2014905at2759"/>
<dbReference type="GO" id="GO:0003735">
    <property type="term" value="F:structural constituent of ribosome"/>
    <property type="evidence" value="ECO:0007669"/>
    <property type="project" value="InterPro"/>
</dbReference>
<dbReference type="JaponicusDB" id="SJAG_00844">
    <property type="gene designation" value="mrpl32"/>
</dbReference>
<protein>
    <recommendedName>
        <fullName evidence="7">Large ribosomal subunit protein bL32m</fullName>
    </recommendedName>
</protein>
<dbReference type="VEuPathDB" id="FungiDB:SJAG_00844"/>
<dbReference type="InterPro" id="IPR002677">
    <property type="entry name" value="Ribosomal_bL32"/>
</dbReference>
<comment type="subcellular location">
    <subcellularLocation>
        <location evidence="1">Mitochondrion</location>
    </subcellularLocation>
</comment>
<sequence length="113" mass="12974">MSSIARLSSGSLFKNLSSKLSFLQLPSIRILLPKFLTDLHWIDHDSILLAAPKKRKSYSRKRMRQLAGKALVNKTNINRCPICGGYKLAHNLCPMCYKNLRKEWRNSCDVINK</sequence>
<evidence type="ECO:0000256" key="4">
    <source>
        <dbReference type="ARBA" id="ARBA00022980"/>
    </source>
</evidence>
<reference evidence="8 10" key="1">
    <citation type="journal article" date="2011" name="Science">
        <title>Comparative functional genomics of the fission yeasts.</title>
        <authorList>
            <person name="Rhind N."/>
            <person name="Chen Z."/>
            <person name="Yassour M."/>
            <person name="Thompson D.A."/>
            <person name="Haas B.J."/>
            <person name="Habib N."/>
            <person name="Wapinski I."/>
            <person name="Roy S."/>
            <person name="Lin M.F."/>
            <person name="Heiman D.I."/>
            <person name="Young S.K."/>
            <person name="Furuya K."/>
            <person name="Guo Y."/>
            <person name="Pidoux A."/>
            <person name="Chen H.M."/>
            <person name="Robbertse B."/>
            <person name="Goldberg J.M."/>
            <person name="Aoki K."/>
            <person name="Bayne E.H."/>
            <person name="Berlin A.M."/>
            <person name="Desjardins C.A."/>
            <person name="Dobbs E."/>
            <person name="Dukaj L."/>
            <person name="Fan L."/>
            <person name="FitzGerald M.G."/>
            <person name="French C."/>
            <person name="Gujja S."/>
            <person name="Hansen K."/>
            <person name="Keifenheim D."/>
            <person name="Levin J.Z."/>
            <person name="Mosher R.A."/>
            <person name="Mueller C.A."/>
            <person name="Pfiffner J."/>
            <person name="Priest M."/>
            <person name="Russ C."/>
            <person name="Smialowska A."/>
            <person name="Swoboda P."/>
            <person name="Sykes S.M."/>
            <person name="Vaughn M."/>
            <person name="Vengrova S."/>
            <person name="Yoder R."/>
            <person name="Zeng Q."/>
            <person name="Allshire R."/>
            <person name="Baulcombe D."/>
            <person name="Birren B.W."/>
            <person name="Brown W."/>
            <person name="Ekwall K."/>
            <person name="Kellis M."/>
            <person name="Leatherwood J."/>
            <person name="Levin H."/>
            <person name="Margalit H."/>
            <person name="Martienssen R."/>
            <person name="Nieduszynski C.A."/>
            <person name="Spatafora J.W."/>
            <person name="Friedman N."/>
            <person name="Dalgaard J.Z."/>
            <person name="Baumann P."/>
            <person name="Niki H."/>
            <person name="Regev A."/>
            <person name="Nusbaum C."/>
        </authorList>
    </citation>
    <scope>NUCLEOTIDE SEQUENCE [LARGE SCALE GENOMIC DNA]</scope>
    <source>
        <strain evidence="10">yFS275 / FY16936</strain>
    </source>
</reference>
<evidence type="ECO:0000256" key="7">
    <source>
        <dbReference type="ARBA" id="ARBA00039935"/>
    </source>
</evidence>